<dbReference type="KEGG" id="mla:Mlab_0842"/>
<dbReference type="GO" id="GO:0003677">
    <property type="term" value="F:DNA binding"/>
    <property type="evidence" value="ECO:0007669"/>
    <property type="project" value="UniProtKB-KW"/>
</dbReference>
<dbReference type="Proteomes" id="UP000000365">
    <property type="component" value="Chromosome"/>
</dbReference>
<evidence type="ECO:0000313" key="5">
    <source>
        <dbReference type="EMBL" id="ABN07013.1"/>
    </source>
</evidence>
<dbReference type="InterPro" id="IPR051212">
    <property type="entry name" value="Type-I_RE_S_subunit"/>
</dbReference>
<dbReference type="GeneID" id="25393684"/>
<feature type="domain" description="Type I restriction modification DNA specificity" evidence="4">
    <location>
        <begin position="230"/>
        <end position="384"/>
    </location>
</feature>
<evidence type="ECO:0000256" key="3">
    <source>
        <dbReference type="ARBA" id="ARBA00023125"/>
    </source>
</evidence>
<keyword evidence="2" id="KW-0680">Restriction system</keyword>
<evidence type="ECO:0000313" key="6">
    <source>
        <dbReference type="Proteomes" id="UP000000365"/>
    </source>
</evidence>
<dbReference type="eggNOG" id="arCOG02626">
    <property type="taxonomic scope" value="Archaea"/>
</dbReference>
<dbReference type="HOGENOM" id="CLU_021095_1_2_2"/>
<dbReference type="STRING" id="410358.Mlab_0842"/>
<feature type="domain" description="Type I restriction modification DNA specificity" evidence="4">
    <location>
        <begin position="20"/>
        <end position="193"/>
    </location>
</feature>
<dbReference type="Gene3D" id="1.10.287.1120">
    <property type="entry name" value="Bipartite methylase S protein"/>
    <property type="match status" value="1"/>
</dbReference>
<dbReference type="Gene3D" id="3.90.220.20">
    <property type="entry name" value="DNA methylase specificity domains"/>
    <property type="match status" value="2"/>
</dbReference>
<dbReference type="SUPFAM" id="SSF116734">
    <property type="entry name" value="DNA methylase specificity domain"/>
    <property type="match status" value="2"/>
</dbReference>
<dbReference type="GO" id="GO:0009307">
    <property type="term" value="P:DNA restriction-modification system"/>
    <property type="evidence" value="ECO:0007669"/>
    <property type="project" value="UniProtKB-KW"/>
</dbReference>
<evidence type="ECO:0000256" key="1">
    <source>
        <dbReference type="ARBA" id="ARBA00010923"/>
    </source>
</evidence>
<dbReference type="Pfam" id="PF01420">
    <property type="entry name" value="Methylase_S"/>
    <property type="match status" value="2"/>
</dbReference>
<dbReference type="InterPro" id="IPR044946">
    <property type="entry name" value="Restrct_endonuc_typeI_TRD_sf"/>
</dbReference>
<dbReference type="AlphaFoldDB" id="A2SRQ7"/>
<evidence type="ECO:0000259" key="4">
    <source>
        <dbReference type="Pfam" id="PF01420"/>
    </source>
</evidence>
<protein>
    <submittedName>
        <fullName evidence="5">Restriction modification system DNA specificity domain</fullName>
    </submittedName>
</protein>
<evidence type="ECO:0000256" key="2">
    <source>
        <dbReference type="ARBA" id="ARBA00022747"/>
    </source>
</evidence>
<reference evidence="5 6" key="1">
    <citation type="journal article" date="2009" name="Stand. Genomic Sci.">
        <title>Complete genome sequence of Methanocorpusculum labreanum type strain Z.</title>
        <authorList>
            <person name="Anderson I.J."/>
            <person name="Sieprawska-Lupa M."/>
            <person name="Goltsman E."/>
            <person name="Lapidus A."/>
            <person name="Copeland A."/>
            <person name="Glavina Del Rio T."/>
            <person name="Tice H."/>
            <person name="Dalin E."/>
            <person name="Barry K."/>
            <person name="Pitluck S."/>
            <person name="Hauser L."/>
            <person name="Land M."/>
            <person name="Lucas S."/>
            <person name="Richardson P."/>
            <person name="Whitman W.B."/>
            <person name="Kyrpides N.C."/>
        </authorList>
    </citation>
    <scope>NUCLEOTIDE SEQUENCE [LARGE SCALE GENOMIC DNA]</scope>
    <source>
        <strain evidence="6">ATCC 43576 / DSM 4855 / Z</strain>
    </source>
</reference>
<dbReference type="OrthoDB" id="84651at2157"/>
<keyword evidence="6" id="KW-1185">Reference proteome</keyword>
<keyword evidence="3" id="KW-0238">DNA-binding</keyword>
<dbReference type="PANTHER" id="PTHR43140">
    <property type="entry name" value="TYPE-1 RESTRICTION ENZYME ECOKI SPECIFICITY PROTEIN"/>
    <property type="match status" value="1"/>
</dbReference>
<dbReference type="REBASE" id="14707">
    <property type="entry name" value="S.MlaZI"/>
</dbReference>
<proteinExistence type="inferred from homology"/>
<accession>A2SRQ7</accession>
<sequence>MLKGYEEYMDTGYDWIPQVPKTWEQRPIHSITTLSNERNGKRKDLELLSVYREFGVIKKSSRDDNHNVESQDLSNYKYVNSGYLVMNKMKMWQGSLGISQYEGIVSPAYIVCKVDQDIIGKYLHYLLRSSHFKIFYNRISYGVRVGQWDLRYNDLKNLKIYLPTSDEQNQIVRYLNAKVAKINRLISAKKKEIALLKEYKQAIITRAVTKGICAGVPMKESGVEWIGEIPEGWEERKLKYLCSINTGDKDTINRNDDGLYPFYVRSPKIEHIDTYSFDGEAVLMAGDGVGAGKVFHYVSGKFDYHQRVYNLHYFKDVCGKYIYYYLKENFWRKIEEASAKSTVDSVRLPMLLEFPVVFGQIGEQQQIVSYLDAKCSAIDATIQKRELAIEKLTAYNQSLIYECVTGKVDVRGIHVEEVPEAELIEEMDEEIVAEFDDETSEEENTE</sequence>
<organism evidence="5 6">
    <name type="scientific">Methanocorpusculum labreanum (strain ATCC 43576 / DSM 4855 / Z)</name>
    <dbReference type="NCBI Taxonomy" id="410358"/>
    <lineage>
        <taxon>Archaea</taxon>
        <taxon>Methanobacteriati</taxon>
        <taxon>Methanobacteriota</taxon>
        <taxon>Stenosarchaea group</taxon>
        <taxon>Methanomicrobia</taxon>
        <taxon>Methanomicrobiales</taxon>
        <taxon>Methanocorpusculaceae</taxon>
        <taxon>Methanocorpusculum</taxon>
    </lineage>
</organism>
<dbReference type="PANTHER" id="PTHR43140:SF1">
    <property type="entry name" value="TYPE I RESTRICTION ENZYME ECOKI SPECIFICITY SUBUNIT"/>
    <property type="match status" value="1"/>
</dbReference>
<comment type="similarity">
    <text evidence="1">Belongs to the type-I restriction system S methylase family.</text>
</comment>
<dbReference type="EMBL" id="CP000559">
    <property type="protein sequence ID" value="ABN07013.1"/>
    <property type="molecule type" value="Genomic_DNA"/>
</dbReference>
<name>A2SRQ7_METLZ</name>
<dbReference type="RefSeq" id="WP_011833214.1">
    <property type="nucleotide sequence ID" value="NC_008942.1"/>
</dbReference>
<dbReference type="InterPro" id="IPR000055">
    <property type="entry name" value="Restrct_endonuc_typeI_TRD"/>
</dbReference>
<gene>
    <name evidence="5" type="ordered locus">Mlab_0842</name>
</gene>